<evidence type="ECO:0000313" key="1">
    <source>
        <dbReference type="EMBL" id="GAA1733784.1"/>
    </source>
</evidence>
<name>A0ABP4VSZ7_9ACTN</name>
<comment type="caution">
    <text evidence="1">The sequence shown here is derived from an EMBL/GenBank/DDBJ whole genome shotgun (WGS) entry which is preliminary data.</text>
</comment>
<evidence type="ECO:0000313" key="2">
    <source>
        <dbReference type="Proteomes" id="UP001499947"/>
    </source>
</evidence>
<organism evidence="1 2">
    <name type="scientific">Streptomyces yatensis</name>
    <dbReference type="NCBI Taxonomy" id="155177"/>
    <lineage>
        <taxon>Bacteria</taxon>
        <taxon>Bacillati</taxon>
        <taxon>Actinomycetota</taxon>
        <taxon>Actinomycetes</taxon>
        <taxon>Kitasatosporales</taxon>
        <taxon>Streptomycetaceae</taxon>
        <taxon>Streptomyces</taxon>
        <taxon>Streptomyces violaceusniger group</taxon>
    </lineage>
</organism>
<protein>
    <submittedName>
        <fullName evidence="1">Uncharacterized protein</fullName>
    </submittedName>
</protein>
<proteinExistence type="predicted"/>
<sequence>MILASGADLERWDQGVYDSPQTALCVQKLHLAATISMPPAPQPDLPNPGSRR</sequence>
<reference evidence="2" key="1">
    <citation type="journal article" date="2019" name="Int. J. Syst. Evol. Microbiol.">
        <title>The Global Catalogue of Microorganisms (GCM) 10K type strain sequencing project: providing services to taxonomists for standard genome sequencing and annotation.</title>
        <authorList>
            <consortium name="The Broad Institute Genomics Platform"/>
            <consortium name="The Broad Institute Genome Sequencing Center for Infectious Disease"/>
            <person name="Wu L."/>
            <person name="Ma J."/>
        </authorList>
    </citation>
    <scope>NUCLEOTIDE SEQUENCE [LARGE SCALE GENOMIC DNA]</scope>
    <source>
        <strain evidence="2">JCM 13244</strain>
    </source>
</reference>
<keyword evidence="2" id="KW-1185">Reference proteome</keyword>
<accession>A0ABP4VSZ7</accession>
<dbReference type="EMBL" id="BAAALR010000180">
    <property type="protein sequence ID" value="GAA1733784.1"/>
    <property type="molecule type" value="Genomic_DNA"/>
</dbReference>
<dbReference type="Proteomes" id="UP001499947">
    <property type="component" value="Unassembled WGS sequence"/>
</dbReference>
<gene>
    <name evidence="1" type="ORF">GCM10009680_87550</name>
</gene>